<dbReference type="InterPro" id="IPR058637">
    <property type="entry name" value="YknX-like_C"/>
</dbReference>
<dbReference type="Pfam" id="PF25954">
    <property type="entry name" value="Beta-barrel_RND_2"/>
    <property type="match status" value="1"/>
</dbReference>
<accession>A0A7T8BC62</accession>
<dbReference type="SUPFAM" id="SSF111369">
    <property type="entry name" value="HlyD-like secretion proteins"/>
    <property type="match status" value="1"/>
</dbReference>
<dbReference type="AlphaFoldDB" id="A0A7T8BC62"/>
<dbReference type="Gene3D" id="2.40.50.100">
    <property type="match status" value="1"/>
</dbReference>
<dbReference type="RefSeq" id="WP_215628415.1">
    <property type="nucleotide sequence ID" value="NZ_CP067089.2"/>
</dbReference>
<protein>
    <submittedName>
        <fullName evidence="7">Efflux RND transporter periplasmic adaptor subunit</fullName>
    </submittedName>
</protein>
<dbReference type="Gene3D" id="2.40.420.20">
    <property type="match status" value="1"/>
</dbReference>
<keyword evidence="3" id="KW-1133">Transmembrane helix</keyword>
<dbReference type="Pfam" id="PF25989">
    <property type="entry name" value="YknX_C"/>
    <property type="match status" value="1"/>
</dbReference>
<dbReference type="PANTHER" id="PTHR30469">
    <property type="entry name" value="MULTIDRUG RESISTANCE PROTEIN MDTA"/>
    <property type="match status" value="1"/>
</dbReference>
<dbReference type="Proteomes" id="UP000595917">
    <property type="component" value="Chromosome"/>
</dbReference>
<feature type="region of interest" description="Disordered" evidence="2">
    <location>
        <begin position="41"/>
        <end position="63"/>
    </location>
</feature>
<dbReference type="NCBIfam" id="TIGR01730">
    <property type="entry name" value="RND_mfp"/>
    <property type="match status" value="1"/>
</dbReference>
<evidence type="ECO:0000313" key="7">
    <source>
        <dbReference type="EMBL" id="QQO11106.1"/>
    </source>
</evidence>
<evidence type="ECO:0000259" key="5">
    <source>
        <dbReference type="Pfam" id="PF25954"/>
    </source>
</evidence>
<organism evidence="7 8">
    <name type="scientific">Breznakiella homolactica</name>
    <dbReference type="NCBI Taxonomy" id="2798577"/>
    <lineage>
        <taxon>Bacteria</taxon>
        <taxon>Pseudomonadati</taxon>
        <taxon>Spirochaetota</taxon>
        <taxon>Spirochaetia</taxon>
        <taxon>Spirochaetales</taxon>
        <taxon>Breznakiellaceae</taxon>
        <taxon>Breznakiella</taxon>
    </lineage>
</organism>
<evidence type="ECO:0000259" key="6">
    <source>
        <dbReference type="Pfam" id="PF25989"/>
    </source>
</evidence>
<dbReference type="InterPro" id="IPR058625">
    <property type="entry name" value="MdtA-like_BSH"/>
</dbReference>
<dbReference type="InterPro" id="IPR006143">
    <property type="entry name" value="RND_pump_MFP"/>
</dbReference>
<feature type="domain" description="Multidrug resistance protein MdtA-like barrel-sandwich hybrid" evidence="4">
    <location>
        <begin position="91"/>
        <end position="160"/>
    </location>
</feature>
<dbReference type="PANTHER" id="PTHR30469:SF38">
    <property type="entry name" value="HLYD FAMILY SECRETION PROTEIN"/>
    <property type="match status" value="1"/>
</dbReference>
<dbReference type="EMBL" id="CP067089">
    <property type="protein sequence ID" value="QQO11106.1"/>
    <property type="molecule type" value="Genomic_DNA"/>
</dbReference>
<dbReference type="KEGG" id="bhc:JFL75_09360"/>
<gene>
    <name evidence="7" type="ORF">JFL75_09360</name>
</gene>
<evidence type="ECO:0000313" key="8">
    <source>
        <dbReference type="Proteomes" id="UP000595917"/>
    </source>
</evidence>
<proteinExistence type="inferred from homology"/>
<dbReference type="GO" id="GO:1990281">
    <property type="term" value="C:efflux pump complex"/>
    <property type="evidence" value="ECO:0007669"/>
    <property type="project" value="TreeGrafter"/>
</dbReference>
<name>A0A7T8BC62_9SPIR</name>
<feature type="domain" description="CusB-like beta-barrel" evidence="5">
    <location>
        <begin position="172"/>
        <end position="245"/>
    </location>
</feature>
<feature type="domain" description="YknX-like C-terminal permuted SH3-like" evidence="6">
    <location>
        <begin position="254"/>
        <end position="319"/>
    </location>
</feature>
<keyword evidence="8" id="KW-1185">Reference proteome</keyword>
<keyword evidence="3" id="KW-0472">Membrane</keyword>
<feature type="transmembrane region" description="Helical" evidence="3">
    <location>
        <begin position="9"/>
        <end position="30"/>
    </location>
</feature>
<evidence type="ECO:0000256" key="1">
    <source>
        <dbReference type="ARBA" id="ARBA00009477"/>
    </source>
</evidence>
<evidence type="ECO:0000256" key="3">
    <source>
        <dbReference type="SAM" id="Phobius"/>
    </source>
</evidence>
<sequence>MKNAKVSRIVTIILVVLTVLIGVLTLVVYIQKREAQAQLTAVPESSGAQPAPRPQGQAGARSATVVRVRPVELGSIENYVTVNGDVLTRSQVAVYPTVAGKISEVRVRIGDYVRQGQIVAAVDPSRPGDSYSHSPVTAPISGTVLSVPVNPGDTVSTQTAVCTVGSLSDVVVETFIPERFAAAVRRGLPAAVFFEAIPQEVFAAEIDEVSPVLDPASRTLRIRLRFLQRDDRIIPGMFSTVHIVTNTRSGVPLIPRESVISTYGSWIVFTVDENNIAHRREIQLGLENEDFIEVTEGLEDGELVVSAGQNFLSDNETVRIVD</sequence>
<comment type="similarity">
    <text evidence="1">Belongs to the membrane fusion protein (MFP) (TC 8.A.1) family.</text>
</comment>
<dbReference type="InterPro" id="IPR058792">
    <property type="entry name" value="Beta-barrel_RND_2"/>
</dbReference>
<keyword evidence="3" id="KW-0812">Transmembrane</keyword>
<evidence type="ECO:0000256" key="2">
    <source>
        <dbReference type="SAM" id="MobiDB-lite"/>
    </source>
</evidence>
<dbReference type="Pfam" id="PF25917">
    <property type="entry name" value="BSH_RND"/>
    <property type="match status" value="1"/>
</dbReference>
<evidence type="ECO:0000259" key="4">
    <source>
        <dbReference type="Pfam" id="PF25917"/>
    </source>
</evidence>
<dbReference type="GO" id="GO:0015562">
    <property type="term" value="F:efflux transmembrane transporter activity"/>
    <property type="evidence" value="ECO:0007669"/>
    <property type="project" value="TreeGrafter"/>
</dbReference>
<dbReference type="Gene3D" id="2.40.30.170">
    <property type="match status" value="1"/>
</dbReference>
<reference evidence="7" key="1">
    <citation type="submission" date="2021-01" db="EMBL/GenBank/DDBJ databases">
        <title>Description of Breznakiella homolactica.</title>
        <authorList>
            <person name="Song Y."/>
            <person name="Brune A."/>
        </authorList>
    </citation>
    <scope>NUCLEOTIDE SEQUENCE</scope>
    <source>
        <strain evidence="7">RmG30</strain>
    </source>
</reference>